<dbReference type="InterPro" id="IPR015943">
    <property type="entry name" value="WD40/YVTN_repeat-like_dom_sf"/>
</dbReference>
<dbReference type="Gene3D" id="2.130.10.10">
    <property type="entry name" value="YVTN repeat-like/Quinoprotein amine dehydrogenase"/>
    <property type="match status" value="1"/>
</dbReference>
<name>A0A8J3IYY2_9CHLR</name>
<evidence type="ECO:0000313" key="2">
    <source>
        <dbReference type="Proteomes" id="UP000597444"/>
    </source>
</evidence>
<dbReference type="InterPro" id="IPR052025">
    <property type="entry name" value="Xyloglucanase_GH74"/>
</dbReference>
<dbReference type="SUPFAM" id="SSF110296">
    <property type="entry name" value="Oligoxyloglucan reducing end-specific cellobiohydrolase"/>
    <property type="match status" value="1"/>
</dbReference>
<sequence length="356" mass="39496">MNMYLAMERELLVARQQQGKWQAEAHLVGMQPTCVSVDPLRPERVYCGTFGRGLWRSSDAGRSWEPVGDARSSMISGYGKALPHPQLTSVAVSLTERSGGYGVVYAGAEPTAMYRSEDGGNTWWELKELRELASAPTWRLPDLPSISRVRWITPDPSVVGRLFVAIEAGALIRSQDGGKHWEDRQPEGPLDTHTLLMHPKIPNRLYSAAGDGFLYQGRGYNESYDGGETWRHPCEGLQHHYLWGAAVDPADPDTVVVSAAESPDLAHSLKCNVQSVIYRKTSGQPWRRVTQGLPDAQGTVVYTLTSNCEEPGVFYALSNKGCYRSADAGQSWEPLPIPWKSDYEHQRQQALAINNV</sequence>
<reference evidence="1" key="1">
    <citation type="submission" date="2020-10" db="EMBL/GenBank/DDBJ databases">
        <title>Taxonomic study of unclassified bacteria belonging to the class Ktedonobacteria.</title>
        <authorList>
            <person name="Yabe S."/>
            <person name="Wang C.M."/>
            <person name="Zheng Y."/>
            <person name="Sakai Y."/>
            <person name="Cavaletti L."/>
            <person name="Monciardini P."/>
            <person name="Donadio S."/>
        </authorList>
    </citation>
    <scope>NUCLEOTIDE SEQUENCE</scope>
    <source>
        <strain evidence="1">ID150040</strain>
    </source>
</reference>
<dbReference type="PANTHER" id="PTHR43739:SF5">
    <property type="entry name" value="EXO-ALPHA-SIALIDASE"/>
    <property type="match status" value="1"/>
</dbReference>
<dbReference type="GO" id="GO:0016787">
    <property type="term" value="F:hydrolase activity"/>
    <property type="evidence" value="ECO:0007669"/>
    <property type="project" value="UniProtKB-KW"/>
</dbReference>
<gene>
    <name evidence="1" type="ORF">KSF_111080</name>
</gene>
<dbReference type="GO" id="GO:0010411">
    <property type="term" value="P:xyloglucan metabolic process"/>
    <property type="evidence" value="ECO:0007669"/>
    <property type="project" value="TreeGrafter"/>
</dbReference>
<evidence type="ECO:0000313" key="1">
    <source>
        <dbReference type="EMBL" id="GHP01061.1"/>
    </source>
</evidence>
<comment type="caution">
    <text evidence="1">The sequence shown here is derived from an EMBL/GenBank/DDBJ whole genome shotgun (WGS) entry which is preliminary data.</text>
</comment>
<protein>
    <submittedName>
        <fullName evidence="1">Glycosyl hydrolase</fullName>
    </submittedName>
</protein>
<dbReference type="EMBL" id="BNJK01000004">
    <property type="protein sequence ID" value="GHP01061.1"/>
    <property type="molecule type" value="Genomic_DNA"/>
</dbReference>
<keyword evidence="1" id="KW-0378">Hydrolase</keyword>
<keyword evidence="2" id="KW-1185">Reference proteome</keyword>
<dbReference type="RefSeq" id="WP_236065361.1">
    <property type="nucleotide sequence ID" value="NZ_BNJK01000004.1"/>
</dbReference>
<dbReference type="PANTHER" id="PTHR43739">
    <property type="entry name" value="XYLOGLUCANASE (EUROFUNG)"/>
    <property type="match status" value="1"/>
</dbReference>
<dbReference type="AlphaFoldDB" id="A0A8J3IYY2"/>
<dbReference type="Proteomes" id="UP000597444">
    <property type="component" value="Unassembled WGS sequence"/>
</dbReference>
<accession>A0A8J3IYY2</accession>
<proteinExistence type="predicted"/>
<dbReference type="CDD" id="cd15482">
    <property type="entry name" value="Sialidase_non-viral"/>
    <property type="match status" value="1"/>
</dbReference>
<organism evidence="1 2">
    <name type="scientific">Reticulibacter mediterranei</name>
    <dbReference type="NCBI Taxonomy" id="2778369"/>
    <lineage>
        <taxon>Bacteria</taxon>
        <taxon>Bacillati</taxon>
        <taxon>Chloroflexota</taxon>
        <taxon>Ktedonobacteria</taxon>
        <taxon>Ktedonobacterales</taxon>
        <taxon>Reticulibacteraceae</taxon>
        <taxon>Reticulibacter</taxon>
    </lineage>
</organism>